<accession>A0ABT3FPM4</accession>
<organism evidence="1 2">
    <name type="scientific">Luteolibacter flavescens</name>
    <dbReference type="NCBI Taxonomy" id="1859460"/>
    <lineage>
        <taxon>Bacteria</taxon>
        <taxon>Pseudomonadati</taxon>
        <taxon>Verrucomicrobiota</taxon>
        <taxon>Verrucomicrobiia</taxon>
        <taxon>Verrucomicrobiales</taxon>
        <taxon>Verrucomicrobiaceae</taxon>
        <taxon>Luteolibacter</taxon>
    </lineage>
</organism>
<dbReference type="Proteomes" id="UP001207930">
    <property type="component" value="Unassembled WGS sequence"/>
</dbReference>
<gene>
    <name evidence="1" type="ORF">OKA04_12365</name>
</gene>
<keyword evidence="2" id="KW-1185">Reference proteome</keyword>
<comment type="caution">
    <text evidence="1">The sequence shown here is derived from an EMBL/GenBank/DDBJ whole genome shotgun (WGS) entry which is preliminary data.</text>
</comment>
<reference evidence="1 2" key="1">
    <citation type="submission" date="2022-10" db="EMBL/GenBank/DDBJ databases">
        <title>Luteolibacter flavescens strain MCCC 1K03193, whole genome shotgun sequencing project.</title>
        <authorList>
            <person name="Zhao G."/>
            <person name="Shen L."/>
        </authorList>
    </citation>
    <scope>NUCLEOTIDE SEQUENCE [LARGE SCALE GENOMIC DNA]</scope>
    <source>
        <strain evidence="1 2">MCCC 1K03193</strain>
    </source>
</reference>
<evidence type="ECO:0000313" key="1">
    <source>
        <dbReference type="EMBL" id="MCW1885525.1"/>
    </source>
</evidence>
<dbReference type="EMBL" id="JAPDDS010000006">
    <property type="protein sequence ID" value="MCW1885525.1"/>
    <property type="molecule type" value="Genomic_DNA"/>
</dbReference>
<evidence type="ECO:0000313" key="2">
    <source>
        <dbReference type="Proteomes" id="UP001207930"/>
    </source>
</evidence>
<name>A0ABT3FPM4_9BACT</name>
<proteinExistence type="predicted"/>
<dbReference type="RefSeq" id="WP_264501482.1">
    <property type="nucleotide sequence ID" value="NZ_JAPDDS010000006.1"/>
</dbReference>
<sequence length="64" mass="7336">MEQKQYLIGDVIPNFRGLGPGKVVDKEGDHHFVTDRDGVLWCWVGEQQYIRVQQKASADGIDYE</sequence>
<protein>
    <submittedName>
        <fullName evidence="1">Uncharacterized protein</fullName>
    </submittedName>
</protein>